<evidence type="ECO:0000313" key="9">
    <source>
        <dbReference type="EMBL" id="KHJ69345.1"/>
    </source>
</evidence>
<dbReference type="CDD" id="cd11484">
    <property type="entry name" value="SLC-NCS1sbd_CobB-like"/>
    <property type="match status" value="1"/>
</dbReference>
<keyword evidence="3 7" id="KW-0813">Transport</keyword>
<comment type="subcellular location">
    <subcellularLocation>
        <location evidence="1">Membrane</location>
        <topology evidence="1">Multi-pass membrane protein</topology>
    </subcellularLocation>
</comment>
<feature type="transmembrane region" description="Helical" evidence="8">
    <location>
        <begin position="436"/>
        <end position="458"/>
    </location>
</feature>
<dbReference type="GO" id="GO:0022857">
    <property type="term" value="F:transmembrane transporter activity"/>
    <property type="evidence" value="ECO:0007669"/>
    <property type="project" value="InterPro"/>
</dbReference>
<feature type="transmembrane region" description="Helical" evidence="8">
    <location>
        <begin position="278"/>
        <end position="298"/>
    </location>
</feature>
<feature type="transmembrane region" description="Helical" evidence="8">
    <location>
        <begin position="70"/>
        <end position="89"/>
    </location>
</feature>
<comment type="caution">
    <text evidence="9">The sequence shown here is derived from an EMBL/GenBank/DDBJ whole genome shotgun (WGS) entry which is preliminary data.</text>
</comment>
<dbReference type="EMBL" id="JTJJ01000017">
    <property type="protein sequence ID" value="KHJ69345.1"/>
    <property type="molecule type" value="Genomic_DNA"/>
</dbReference>
<dbReference type="Proteomes" id="UP000030853">
    <property type="component" value="Unassembled WGS sequence"/>
</dbReference>
<proteinExistence type="inferred from homology"/>
<evidence type="ECO:0000256" key="5">
    <source>
        <dbReference type="ARBA" id="ARBA00022989"/>
    </source>
</evidence>
<feature type="transmembrane region" description="Helical" evidence="8">
    <location>
        <begin position="40"/>
        <end position="63"/>
    </location>
</feature>
<feature type="transmembrane region" description="Helical" evidence="8">
    <location>
        <begin position="146"/>
        <end position="167"/>
    </location>
</feature>
<feature type="transmembrane region" description="Helical" evidence="8">
    <location>
        <begin position="109"/>
        <end position="134"/>
    </location>
</feature>
<evidence type="ECO:0000256" key="1">
    <source>
        <dbReference type="ARBA" id="ARBA00004141"/>
    </source>
</evidence>
<keyword evidence="4 8" id="KW-0812">Transmembrane</keyword>
<dbReference type="GO" id="GO:0005886">
    <property type="term" value="C:plasma membrane"/>
    <property type="evidence" value="ECO:0007669"/>
    <property type="project" value="TreeGrafter"/>
</dbReference>
<dbReference type="PANTHER" id="PTHR31806">
    <property type="entry name" value="PURINE-CYTOSINE PERMEASE FCY2-RELATED"/>
    <property type="match status" value="1"/>
</dbReference>
<organism evidence="9 10">
    <name type="scientific">Pantoea rodasii</name>
    <dbReference type="NCBI Taxonomy" id="1076549"/>
    <lineage>
        <taxon>Bacteria</taxon>
        <taxon>Pseudomonadati</taxon>
        <taxon>Pseudomonadota</taxon>
        <taxon>Gammaproteobacteria</taxon>
        <taxon>Enterobacterales</taxon>
        <taxon>Erwiniaceae</taxon>
        <taxon>Pantoea</taxon>
    </lineage>
</organism>
<protein>
    <submittedName>
        <fullName evidence="9">Sulfonate ABC transporter substrate-binding protein</fullName>
    </submittedName>
</protein>
<keyword evidence="6 7" id="KW-0472">Membrane</keyword>
<keyword evidence="5 8" id="KW-1133">Transmembrane helix</keyword>
<feature type="transmembrane region" description="Helical" evidence="8">
    <location>
        <begin position="173"/>
        <end position="192"/>
    </location>
</feature>
<feature type="transmembrane region" description="Helical" evidence="8">
    <location>
        <begin position="364"/>
        <end position="385"/>
    </location>
</feature>
<dbReference type="InterPro" id="IPR026030">
    <property type="entry name" value="Pur-cyt_permease_Fcy2/21/22"/>
</dbReference>
<dbReference type="RefSeq" id="WP_039328655.1">
    <property type="nucleotide sequence ID" value="NZ_JTJJ01000017.1"/>
</dbReference>
<evidence type="ECO:0000256" key="6">
    <source>
        <dbReference type="ARBA" id="ARBA00023136"/>
    </source>
</evidence>
<evidence type="ECO:0000256" key="4">
    <source>
        <dbReference type="ARBA" id="ARBA00022692"/>
    </source>
</evidence>
<evidence type="ECO:0000256" key="3">
    <source>
        <dbReference type="ARBA" id="ARBA00022448"/>
    </source>
</evidence>
<dbReference type="Gene3D" id="1.10.4160.10">
    <property type="entry name" value="Hydantoin permease"/>
    <property type="match status" value="1"/>
</dbReference>
<feature type="transmembrane region" description="Helical" evidence="8">
    <location>
        <begin position="243"/>
        <end position="266"/>
    </location>
</feature>
<comment type="similarity">
    <text evidence="2 7">Belongs to the purine-cytosine permease (2.A.39) family.</text>
</comment>
<accession>A0A0B1RE27</accession>
<feature type="transmembrane region" description="Helical" evidence="8">
    <location>
        <begin position="204"/>
        <end position="223"/>
    </location>
</feature>
<reference evidence="9 10" key="1">
    <citation type="submission" date="2014-11" db="EMBL/GenBank/DDBJ databases">
        <title>Genome sequencing of Pantoea rodasii ND03.</title>
        <authorList>
            <person name="Muhamad Yunos N.Y."/>
            <person name="Chan K.-G."/>
        </authorList>
    </citation>
    <scope>NUCLEOTIDE SEQUENCE [LARGE SCALE GENOMIC DNA]</scope>
    <source>
        <strain evidence="9 10">ND03</strain>
    </source>
</reference>
<dbReference type="InterPro" id="IPR001248">
    <property type="entry name" value="Pur-cyt_permease"/>
</dbReference>
<feature type="transmembrane region" description="Helical" evidence="8">
    <location>
        <begin position="406"/>
        <end position="424"/>
    </location>
</feature>
<dbReference type="PIRSF" id="PIRSF002744">
    <property type="entry name" value="Pur-cyt_permease"/>
    <property type="match status" value="1"/>
</dbReference>
<feature type="transmembrane region" description="Helical" evidence="8">
    <location>
        <begin position="336"/>
        <end position="358"/>
    </location>
</feature>
<evidence type="ECO:0000256" key="2">
    <source>
        <dbReference type="ARBA" id="ARBA00008974"/>
    </source>
</evidence>
<gene>
    <name evidence="9" type="ORF">QU24_04085</name>
</gene>
<name>A0A0B1RE27_9GAMM</name>
<evidence type="ECO:0000256" key="7">
    <source>
        <dbReference type="PIRNR" id="PIRNR002744"/>
    </source>
</evidence>
<evidence type="ECO:0000256" key="8">
    <source>
        <dbReference type="SAM" id="Phobius"/>
    </source>
</evidence>
<dbReference type="Pfam" id="PF02133">
    <property type="entry name" value="Transp_cyt_pur"/>
    <property type="match status" value="1"/>
</dbReference>
<dbReference type="AlphaFoldDB" id="A0A0B1RE27"/>
<sequence length="476" mass="51640">MSTESPAADYKGTDKQSLTETRSIDYIPLHERHGHPFSQFTLWFGGNLQITAIVTGALAVVLGGDVVWSLIGLLVGQIVGAAIMSLHAVQGPRLGLPQMITSRMQFGVFGAVIPLVLVCIMYVGFSASGTVLAGQALAKLINVSNAAGMILFSAIIVVIAVLGYRVIHKLGKVASVIGVLAFAYLFITLLSTHDLSGVWQNQHFTLANFLLAVSLSSSWQIAFCPYVSDYSRYLPADVSARKLFSSVFFGTVLGTQASMSLGVIVAAIAGKAFSGNEVGYIVGLGSTATMAMVIYFAICFGKITFTTLNAYGSFMSLTTIVSGFRQQTSLSRGSRILFVVLMVTVACIIALISEPAFLKSFTHFLLFLLAFFVPWSAISLTDFYLITKGKVDVPALSQPNGRYGRWNWTGITVYFLGVLVQLPFIDNPLHHGSLTWIFAGNDVSWIIGWFVTALLWLAASRWDRRGKLVRSVYPFE</sequence>
<evidence type="ECO:0000313" key="10">
    <source>
        <dbReference type="Proteomes" id="UP000030853"/>
    </source>
</evidence>
<dbReference type="PANTHER" id="PTHR31806:SF1">
    <property type="entry name" value="PURINE-CYTOSINE PERMEASE FCY2-RELATED"/>
    <property type="match status" value="1"/>
</dbReference>